<dbReference type="Gene3D" id="3.30.750.24">
    <property type="entry name" value="STAS domain"/>
    <property type="match status" value="1"/>
</dbReference>
<dbReference type="Pfam" id="PF01740">
    <property type="entry name" value="STAS"/>
    <property type="match status" value="1"/>
</dbReference>
<reference evidence="4" key="1">
    <citation type="journal article" date="2014" name="Int. J. Syst. Evol. Microbiol.">
        <title>Complete genome sequence of Corynebacterium casei LMG S-19264T (=DSM 44701T), isolated from a smear-ripened cheese.</title>
        <authorList>
            <consortium name="US DOE Joint Genome Institute (JGI-PGF)"/>
            <person name="Walter F."/>
            <person name="Albersmeier A."/>
            <person name="Kalinowski J."/>
            <person name="Ruckert C."/>
        </authorList>
    </citation>
    <scope>NUCLEOTIDE SEQUENCE</scope>
    <source>
        <strain evidence="4">JCM 19831</strain>
    </source>
</reference>
<evidence type="ECO:0000313" key="4">
    <source>
        <dbReference type="EMBL" id="GGM63538.1"/>
    </source>
</evidence>
<comment type="similarity">
    <text evidence="1 2">Belongs to the anti-sigma-factor antagonist family.</text>
</comment>
<gene>
    <name evidence="4" type="primary">rsbV</name>
    <name evidence="4" type="ORF">GCM10007977_076440</name>
</gene>
<dbReference type="AlphaFoldDB" id="A0A917U9Z2"/>
<reference evidence="4" key="2">
    <citation type="submission" date="2020-09" db="EMBL/GenBank/DDBJ databases">
        <authorList>
            <person name="Sun Q."/>
            <person name="Ohkuma M."/>
        </authorList>
    </citation>
    <scope>NUCLEOTIDE SEQUENCE</scope>
    <source>
        <strain evidence="4">JCM 19831</strain>
    </source>
</reference>
<organism evidence="4 5">
    <name type="scientific">Dactylosporangium sucinum</name>
    <dbReference type="NCBI Taxonomy" id="1424081"/>
    <lineage>
        <taxon>Bacteria</taxon>
        <taxon>Bacillati</taxon>
        <taxon>Actinomycetota</taxon>
        <taxon>Actinomycetes</taxon>
        <taxon>Micromonosporales</taxon>
        <taxon>Micromonosporaceae</taxon>
        <taxon>Dactylosporangium</taxon>
    </lineage>
</organism>
<protein>
    <recommendedName>
        <fullName evidence="2">Anti-sigma factor antagonist</fullName>
    </recommendedName>
</protein>
<sequence>MPDTTTLWFVDRADLNVTVRRAPAEIVVSLSGEIDMSTVQRLAATVDEVLAEPPARVVLDMAGVTFCDSQGLGTLVVLSRRATLAQSYLVLVNVGAFLIRVLDITGLRNALMIQDPA</sequence>
<accession>A0A917U9Z2</accession>
<dbReference type="Proteomes" id="UP000642070">
    <property type="component" value="Unassembled WGS sequence"/>
</dbReference>
<evidence type="ECO:0000256" key="1">
    <source>
        <dbReference type="ARBA" id="ARBA00009013"/>
    </source>
</evidence>
<evidence type="ECO:0000256" key="2">
    <source>
        <dbReference type="RuleBase" id="RU003749"/>
    </source>
</evidence>
<dbReference type="InterPro" id="IPR002645">
    <property type="entry name" value="STAS_dom"/>
</dbReference>
<evidence type="ECO:0000259" key="3">
    <source>
        <dbReference type="PROSITE" id="PS50801"/>
    </source>
</evidence>
<feature type="domain" description="STAS" evidence="3">
    <location>
        <begin position="15"/>
        <end position="117"/>
    </location>
</feature>
<dbReference type="PANTHER" id="PTHR33495">
    <property type="entry name" value="ANTI-SIGMA FACTOR ANTAGONIST TM_1081-RELATED-RELATED"/>
    <property type="match status" value="1"/>
</dbReference>
<comment type="caution">
    <text evidence="4">The sequence shown here is derived from an EMBL/GenBank/DDBJ whole genome shotgun (WGS) entry which is preliminary data.</text>
</comment>
<dbReference type="PROSITE" id="PS50801">
    <property type="entry name" value="STAS"/>
    <property type="match status" value="1"/>
</dbReference>
<dbReference type="PANTHER" id="PTHR33495:SF2">
    <property type="entry name" value="ANTI-SIGMA FACTOR ANTAGONIST TM_1081-RELATED"/>
    <property type="match status" value="1"/>
</dbReference>
<dbReference type="InterPro" id="IPR036513">
    <property type="entry name" value="STAS_dom_sf"/>
</dbReference>
<dbReference type="EMBL" id="BMPI01000049">
    <property type="protein sequence ID" value="GGM63538.1"/>
    <property type="molecule type" value="Genomic_DNA"/>
</dbReference>
<dbReference type="CDD" id="cd07043">
    <property type="entry name" value="STAS_anti-anti-sigma_factors"/>
    <property type="match status" value="1"/>
</dbReference>
<dbReference type="NCBIfam" id="TIGR00377">
    <property type="entry name" value="ant_ant_sig"/>
    <property type="match status" value="1"/>
</dbReference>
<proteinExistence type="inferred from homology"/>
<dbReference type="SUPFAM" id="SSF52091">
    <property type="entry name" value="SpoIIaa-like"/>
    <property type="match status" value="1"/>
</dbReference>
<keyword evidence="5" id="KW-1185">Reference proteome</keyword>
<name>A0A917U9Z2_9ACTN</name>
<evidence type="ECO:0000313" key="5">
    <source>
        <dbReference type="Proteomes" id="UP000642070"/>
    </source>
</evidence>
<dbReference type="InterPro" id="IPR003658">
    <property type="entry name" value="Anti-sigma_ant"/>
</dbReference>
<dbReference type="GO" id="GO:0043856">
    <property type="term" value="F:anti-sigma factor antagonist activity"/>
    <property type="evidence" value="ECO:0007669"/>
    <property type="project" value="InterPro"/>
</dbReference>